<comment type="caution">
    <text evidence="1">The sequence shown here is derived from an EMBL/GenBank/DDBJ whole genome shotgun (WGS) entry which is preliminary data.</text>
</comment>
<dbReference type="Proteomes" id="UP001144978">
    <property type="component" value="Unassembled WGS sequence"/>
</dbReference>
<name>A0ACC1PZD7_9APHY</name>
<gene>
    <name evidence="1" type="ORF">NUW54_g5003</name>
</gene>
<proteinExistence type="predicted"/>
<organism evidence="1 2">
    <name type="scientific">Trametes sanguinea</name>
    <dbReference type="NCBI Taxonomy" id="158606"/>
    <lineage>
        <taxon>Eukaryota</taxon>
        <taxon>Fungi</taxon>
        <taxon>Dikarya</taxon>
        <taxon>Basidiomycota</taxon>
        <taxon>Agaricomycotina</taxon>
        <taxon>Agaricomycetes</taxon>
        <taxon>Polyporales</taxon>
        <taxon>Polyporaceae</taxon>
        <taxon>Trametes</taxon>
    </lineage>
</organism>
<reference evidence="1" key="1">
    <citation type="submission" date="2022-08" db="EMBL/GenBank/DDBJ databases">
        <title>Genome Sequence of Pycnoporus sanguineus.</title>
        <authorList>
            <person name="Buettner E."/>
        </authorList>
    </citation>
    <scope>NUCLEOTIDE SEQUENCE</scope>
    <source>
        <strain evidence="1">CG-C14</strain>
    </source>
</reference>
<keyword evidence="2" id="KW-1185">Reference proteome</keyword>
<evidence type="ECO:0000313" key="1">
    <source>
        <dbReference type="EMBL" id="KAJ3004032.1"/>
    </source>
</evidence>
<protein>
    <submittedName>
        <fullName evidence="1">Uncharacterized protein</fullName>
    </submittedName>
</protein>
<sequence>MPSQQYIVHPTDLPYVPTIMRAPSPSSTIGTDYGPDETDFVDSELNENEFARKCEEVVGIHRPRPEEEEANRDPLLYPRHVRPKMTEIEEKQLFHQVMNNLRAAVKRLEEEELFEQTAVQSAAVALDDPVPSSENLDDILRSLVDLPTENGVRGERQRMRVHVSLTGPTRLLLNGRQPLERRWQQCAVQGSTRMQRLHWTSGKQVLGRRA</sequence>
<evidence type="ECO:0000313" key="2">
    <source>
        <dbReference type="Proteomes" id="UP001144978"/>
    </source>
</evidence>
<accession>A0ACC1PZD7</accession>
<dbReference type="EMBL" id="JANSHE010001189">
    <property type="protein sequence ID" value="KAJ3004032.1"/>
    <property type="molecule type" value="Genomic_DNA"/>
</dbReference>